<dbReference type="Gene3D" id="3.30.360.10">
    <property type="entry name" value="Dihydrodipicolinate Reductase, domain 2"/>
    <property type="match status" value="1"/>
</dbReference>
<proteinExistence type="predicted"/>
<dbReference type="GO" id="GO:0000166">
    <property type="term" value="F:nucleotide binding"/>
    <property type="evidence" value="ECO:0007669"/>
    <property type="project" value="InterPro"/>
</dbReference>
<reference evidence="3 4" key="1">
    <citation type="submission" date="2016-12" db="EMBL/GenBank/DDBJ databases">
        <authorList>
            <person name="Song W.-J."/>
            <person name="Kurnit D.M."/>
        </authorList>
    </citation>
    <scope>NUCLEOTIDE SEQUENCE [LARGE SCALE GENOMIC DNA]</scope>
    <source>
        <strain evidence="3 4">DSM 18488</strain>
    </source>
</reference>
<dbReference type="InterPro" id="IPR055170">
    <property type="entry name" value="GFO_IDH_MocA-like_dom"/>
</dbReference>
<evidence type="ECO:0000313" key="4">
    <source>
        <dbReference type="Proteomes" id="UP000184603"/>
    </source>
</evidence>
<dbReference type="PANTHER" id="PTHR43708:SF3">
    <property type="entry name" value="OXIDOREDUCTASE"/>
    <property type="match status" value="1"/>
</dbReference>
<feature type="domain" description="Gfo/Idh/MocA-like oxidoreductase N-terminal" evidence="1">
    <location>
        <begin position="15"/>
        <end position="142"/>
    </location>
</feature>
<dbReference type="Pfam" id="PF01408">
    <property type="entry name" value="GFO_IDH_MocA"/>
    <property type="match status" value="1"/>
</dbReference>
<dbReference type="Gene3D" id="3.40.50.720">
    <property type="entry name" value="NAD(P)-binding Rossmann-like Domain"/>
    <property type="match status" value="1"/>
</dbReference>
<name>A0A1M7YEV0_9BACT</name>
<dbReference type="PANTHER" id="PTHR43708">
    <property type="entry name" value="CONSERVED EXPRESSED OXIDOREDUCTASE (EUROFUNG)"/>
    <property type="match status" value="1"/>
</dbReference>
<dbReference type="InterPro" id="IPR000683">
    <property type="entry name" value="Gfo/Idh/MocA-like_OxRdtase_N"/>
</dbReference>
<keyword evidence="4" id="KW-1185">Reference proteome</keyword>
<dbReference type="InterPro" id="IPR036291">
    <property type="entry name" value="NAD(P)-bd_dom_sf"/>
</dbReference>
<gene>
    <name evidence="3" type="ORF">SAMN02745220_03886</name>
</gene>
<dbReference type="Proteomes" id="UP000184603">
    <property type="component" value="Unassembled WGS sequence"/>
</dbReference>
<dbReference type="InterPro" id="IPR051317">
    <property type="entry name" value="Gfo/Idh/MocA_oxidoreduct"/>
</dbReference>
<organism evidence="3 4">
    <name type="scientific">Desulfopila aestuarii DSM 18488</name>
    <dbReference type="NCBI Taxonomy" id="1121416"/>
    <lineage>
        <taxon>Bacteria</taxon>
        <taxon>Pseudomonadati</taxon>
        <taxon>Thermodesulfobacteriota</taxon>
        <taxon>Desulfobulbia</taxon>
        <taxon>Desulfobulbales</taxon>
        <taxon>Desulfocapsaceae</taxon>
        <taxon>Desulfopila</taxon>
    </lineage>
</organism>
<feature type="domain" description="GFO/IDH/MocA-like oxidoreductase" evidence="2">
    <location>
        <begin position="153"/>
        <end position="285"/>
    </location>
</feature>
<dbReference type="STRING" id="1121416.SAMN02745220_03886"/>
<dbReference type="SUPFAM" id="SSF55347">
    <property type="entry name" value="Glyceraldehyde-3-phosphate dehydrogenase-like, C-terminal domain"/>
    <property type="match status" value="1"/>
</dbReference>
<dbReference type="SUPFAM" id="SSF51735">
    <property type="entry name" value="NAD(P)-binding Rossmann-fold domains"/>
    <property type="match status" value="1"/>
</dbReference>
<dbReference type="RefSeq" id="WP_084554207.1">
    <property type="nucleotide sequence ID" value="NZ_FRFE01000023.1"/>
</dbReference>
<dbReference type="AlphaFoldDB" id="A0A1M7YEV0"/>
<accession>A0A1M7YEV0</accession>
<dbReference type="EMBL" id="FRFE01000023">
    <property type="protein sequence ID" value="SHO51172.1"/>
    <property type="molecule type" value="Genomic_DNA"/>
</dbReference>
<dbReference type="Pfam" id="PF22725">
    <property type="entry name" value="GFO_IDH_MocA_C3"/>
    <property type="match status" value="1"/>
</dbReference>
<protein>
    <submittedName>
        <fullName evidence="3">Predicted dehydrogenase</fullName>
    </submittedName>
</protein>
<sequence length="393" mass="42538">MNVNPTMAILGRRLRLAVIGGGPGSFIGSMHRLAARLDDQYELVAGVMSSDPQRALAAAKEIGLPEDRRYATVAEMLSSERRRQDGADVVAIMTPNDSHFDNAMAALEHGFDVICDKPMTNTVEEAQALHQKATEEQRVFCLTHNYSGYPMTRQARAMVLAGEVGEIRLVQVEYVQGGKADESKPDPTSGPRSWTFDPARNGLSLILGAIGSHAHHLVRFITNLEITEVCAEAGAVVPGRKFDDYTGALLRLMNGARGVFWVTQAAAGVENCLQIRVSGSKGTLEWRQEVPQRLSFRPLGAPAQTRTPNGPGTLDLAKRASRIVAGHPEGFPEGFANIYKDAAEVIASRIAGLDPDPLALHFPTSADGLAGMLFIEAVIRSSRNNSSWEKVFP</sequence>
<evidence type="ECO:0000259" key="1">
    <source>
        <dbReference type="Pfam" id="PF01408"/>
    </source>
</evidence>
<evidence type="ECO:0000259" key="2">
    <source>
        <dbReference type="Pfam" id="PF22725"/>
    </source>
</evidence>
<evidence type="ECO:0000313" key="3">
    <source>
        <dbReference type="EMBL" id="SHO51172.1"/>
    </source>
</evidence>